<evidence type="ECO:0000256" key="3">
    <source>
        <dbReference type="ARBA" id="ARBA00023002"/>
    </source>
</evidence>
<protein>
    <recommendedName>
        <fullName evidence="7">C2H2-type domain-containing protein</fullName>
    </recommendedName>
</protein>
<comment type="similarity">
    <text evidence="1">Belongs to the short-chain dehydrogenases/reductases (SDR) family.</text>
</comment>
<dbReference type="InterPro" id="IPR002347">
    <property type="entry name" value="SDR_fam"/>
</dbReference>
<keyword evidence="6" id="KW-1185">Reference proteome</keyword>
<reference evidence="6" key="1">
    <citation type="submission" date="2015-01" db="EMBL/GenBank/DDBJ databases">
        <title>The Genome Sequence of Cryptococcus gattii MMRL2647.</title>
        <authorList>
            <consortium name="The Broad Institute Genomics Platform"/>
            <person name="Cuomo C."/>
            <person name="Litvintseva A."/>
            <person name="Chen Y."/>
            <person name="Heitman J."/>
            <person name="Sun S."/>
            <person name="Springer D."/>
            <person name="Dromer F."/>
            <person name="Young S."/>
            <person name="Zeng Q."/>
            <person name="Gargeya S."/>
            <person name="Abouelleil A."/>
            <person name="Alvarado L."/>
            <person name="Chapman S.B."/>
            <person name="Gainer-Dewar J."/>
            <person name="Goldberg J."/>
            <person name="Griggs A."/>
            <person name="Gujja S."/>
            <person name="Hansen M."/>
            <person name="Howarth C."/>
            <person name="Imamovic A."/>
            <person name="Larimer J."/>
            <person name="Murphy C."/>
            <person name="Naylor J."/>
            <person name="Pearson M."/>
            <person name="Priest M."/>
            <person name="Roberts A."/>
            <person name="Saif S."/>
            <person name="Shea T."/>
            <person name="Sykes S."/>
            <person name="Wortman J."/>
            <person name="Nusbaum C."/>
            <person name="Birren B."/>
        </authorList>
    </citation>
    <scope>NUCLEOTIDE SEQUENCE [LARGE SCALE GENOMIC DNA]</scope>
    <source>
        <strain evidence="6">IND107</strain>
    </source>
</reference>
<dbReference type="EMBL" id="ATAM02000009">
    <property type="protein sequence ID" value="KAL0244072.1"/>
    <property type="molecule type" value="Genomic_DNA"/>
</dbReference>
<dbReference type="SUPFAM" id="SSF51735">
    <property type="entry name" value="NAD(P)-binding Rossmann-fold domains"/>
    <property type="match status" value="1"/>
</dbReference>
<dbReference type="PANTHER" id="PTHR43008">
    <property type="entry name" value="BENZIL REDUCTASE"/>
    <property type="match status" value="1"/>
</dbReference>
<dbReference type="InterPro" id="IPR020904">
    <property type="entry name" value="Sc_DH/Rdtase_CS"/>
</dbReference>
<proteinExistence type="inferred from homology"/>
<reference evidence="5 6" key="2">
    <citation type="submission" date="2024-01" db="EMBL/GenBank/DDBJ databases">
        <title>Comparative genomics of Cryptococcus and Kwoniella reveals pathogenesis evolution and contrasting modes of karyotype evolution via chromosome fusion or intercentromeric recombination.</title>
        <authorList>
            <person name="Coelho M.A."/>
            <person name="David-Palma M."/>
            <person name="Shea T."/>
            <person name="Bowers K."/>
            <person name="Mcginley-Smith S."/>
            <person name="Mohammad A.W."/>
            <person name="Gnirke A."/>
            <person name="Yurkov A.M."/>
            <person name="Nowrousian M."/>
            <person name="Sun S."/>
            <person name="Cuomo C.A."/>
            <person name="Heitman J."/>
        </authorList>
    </citation>
    <scope>NUCLEOTIDE SEQUENCE [LARGE SCALE GENOMIC DNA]</scope>
    <source>
        <strain evidence="5 6">IND107</strain>
    </source>
</reference>
<accession>A0ABR3BMQ1</accession>
<evidence type="ECO:0000313" key="5">
    <source>
        <dbReference type="EMBL" id="KAL0244072.1"/>
    </source>
</evidence>
<evidence type="ECO:0000256" key="4">
    <source>
        <dbReference type="SAM" id="MobiDB-lite"/>
    </source>
</evidence>
<feature type="compositionally biased region" description="Polar residues" evidence="4">
    <location>
        <begin position="265"/>
        <end position="274"/>
    </location>
</feature>
<dbReference type="Gene3D" id="3.40.50.720">
    <property type="entry name" value="NAD(P)-binding Rossmann-like Domain"/>
    <property type="match status" value="1"/>
</dbReference>
<dbReference type="PANTHER" id="PTHR43008:SF9">
    <property type="entry name" value="OXIDOREDUCTASE"/>
    <property type="match status" value="1"/>
</dbReference>
<name>A0ABR3BMQ1_9TREE</name>
<feature type="compositionally biased region" description="Basic and acidic residues" evidence="4">
    <location>
        <begin position="193"/>
        <end position="209"/>
    </location>
</feature>
<dbReference type="PROSITE" id="PS00061">
    <property type="entry name" value="ADH_SHORT"/>
    <property type="match status" value="1"/>
</dbReference>
<dbReference type="PRINTS" id="PR00081">
    <property type="entry name" value="GDHRDH"/>
</dbReference>
<keyword evidence="2" id="KW-0521">NADP</keyword>
<dbReference type="Pfam" id="PF13561">
    <property type="entry name" value="adh_short_C2"/>
    <property type="match status" value="1"/>
</dbReference>
<dbReference type="Proteomes" id="UP000054399">
    <property type="component" value="Unassembled WGS sequence"/>
</dbReference>
<feature type="region of interest" description="Disordered" evidence="4">
    <location>
        <begin position="183"/>
        <end position="315"/>
    </location>
</feature>
<comment type="caution">
    <text evidence="5">The sequence shown here is derived from an EMBL/GenBank/DDBJ whole genome shotgun (WGS) entry which is preliminary data.</text>
</comment>
<sequence length="593" mass="65576">MSLKRYRDTPPSPSPSPPTKLSHLPTPRPYTCTLPPTCHLHHTHYHSQYHLERHHDIFHRWVCTASVRAKEEDAEDVPQGFVAQRGWKKWRECLKVFPEERLLDLHYTETHDPIARERQKNGEKIFECFLPPDQCGKVFTNPKNRRLHMISRHKYPTQYFWSITNHGINEIARQDGLGFSLIRPRADNSAQGRGEEKERGNEKERERGHHGQPRGPPSGTPVLRGSLSRSPSPLPEPSPAPGSITTSRVEDKGGGDTEMEDLTHAMSSMESSLSFLPRAPGDKPRPLSSGKPVAELTKEDEKKRSGVPEHPDETVLSAMQAPQLFTLGERTIIVTGGGRGLGLTVAQALLESGSNVVCLDLLPEPSQPQWDNAAKYAKQHNLKLEYVDLDVTNQDQVKQVFKQVFASAPSDAPIRGLFTSAGIQIMMPATSYDTAKFRKVIDVDLTGTFLCAQAFAHEWFERHPNIDGAPGVKGASIAMTGSMSGHVANLGIQCAAYNASKAGVIQLAKNLALEWSRRGIRVNTLSPGYIRTALTAAQLDEKPELKEIWLKGSLLGRLSTPDEFRGPVVFLLSDASSYMTGADLLIDGGHCAT</sequence>
<dbReference type="InterPro" id="IPR036291">
    <property type="entry name" value="NAD(P)-bd_dom_sf"/>
</dbReference>
<evidence type="ECO:0008006" key="7">
    <source>
        <dbReference type="Google" id="ProtNLM"/>
    </source>
</evidence>
<evidence type="ECO:0000256" key="1">
    <source>
        <dbReference type="ARBA" id="ARBA00006484"/>
    </source>
</evidence>
<feature type="compositionally biased region" description="Basic and acidic residues" evidence="4">
    <location>
        <begin position="296"/>
        <end position="313"/>
    </location>
</feature>
<keyword evidence="3" id="KW-0560">Oxidoreductase</keyword>
<dbReference type="GeneID" id="91992191"/>
<organism evidence="5 6">
    <name type="scientific">Cryptococcus tetragattii IND107</name>
    <dbReference type="NCBI Taxonomy" id="1296105"/>
    <lineage>
        <taxon>Eukaryota</taxon>
        <taxon>Fungi</taxon>
        <taxon>Dikarya</taxon>
        <taxon>Basidiomycota</taxon>
        <taxon>Agaricomycotina</taxon>
        <taxon>Tremellomycetes</taxon>
        <taxon>Tremellales</taxon>
        <taxon>Cryptococcaceae</taxon>
        <taxon>Cryptococcus</taxon>
        <taxon>Cryptococcus gattii species complex</taxon>
    </lineage>
</organism>
<evidence type="ECO:0000256" key="2">
    <source>
        <dbReference type="ARBA" id="ARBA00022857"/>
    </source>
</evidence>
<feature type="region of interest" description="Disordered" evidence="4">
    <location>
        <begin position="1"/>
        <end position="26"/>
    </location>
</feature>
<gene>
    <name evidence="5" type="ORF">I308_105335</name>
</gene>
<evidence type="ECO:0000313" key="6">
    <source>
        <dbReference type="Proteomes" id="UP000054399"/>
    </source>
</evidence>
<dbReference type="RefSeq" id="XP_066612439.1">
    <property type="nucleotide sequence ID" value="XM_066759792.1"/>
</dbReference>